<evidence type="ECO:0000256" key="3">
    <source>
        <dbReference type="RuleBase" id="RU000363"/>
    </source>
</evidence>
<dbReference type="Pfam" id="PF00106">
    <property type="entry name" value="adh_short"/>
    <property type="match status" value="1"/>
</dbReference>
<accession>A0A1V0B989</accession>
<dbReference type="InterPro" id="IPR057326">
    <property type="entry name" value="KR_dom"/>
</dbReference>
<proteinExistence type="inferred from homology"/>
<dbReference type="Gene3D" id="3.40.50.720">
    <property type="entry name" value="NAD(P)-binding Rossmann-like Domain"/>
    <property type="match status" value="1"/>
</dbReference>
<dbReference type="SUPFAM" id="SSF51735">
    <property type="entry name" value="NAD(P)-binding Rossmann-fold domains"/>
    <property type="match status" value="1"/>
</dbReference>
<dbReference type="FunFam" id="3.40.50.720:FF:000047">
    <property type="entry name" value="NADP-dependent L-serine/L-allo-threonine dehydrogenase"/>
    <property type="match status" value="1"/>
</dbReference>
<evidence type="ECO:0000256" key="2">
    <source>
        <dbReference type="ARBA" id="ARBA00023002"/>
    </source>
</evidence>
<dbReference type="GO" id="GO:0016616">
    <property type="term" value="F:oxidoreductase activity, acting on the CH-OH group of donors, NAD or NADP as acceptor"/>
    <property type="evidence" value="ECO:0007669"/>
    <property type="project" value="UniProtKB-ARBA"/>
</dbReference>
<dbReference type="PANTHER" id="PTHR43115">
    <property type="entry name" value="DEHYDROGENASE/REDUCTASE SDR FAMILY MEMBER 11"/>
    <property type="match status" value="1"/>
</dbReference>
<dbReference type="Proteomes" id="UP000243488">
    <property type="component" value="Chromosome"/>
</dbReference>
<feature type="domain" description="Ketoreductase" evidence="4">
    <location>
        <begin position="10"/>
        <end position="191"/>
    </location>
</feature>
<dbReference type="EMBL" id="CP020100">
    <property type="protein sequence ID" value="AQZ96344.1"/>
    <property type="molecule type" value="Genomic_DNA"/>
</dbReference>
<evidence type="ECO:0000259" key="4">
    <source>
        <dbReference type="SMART" id="SM00822"/>
    </source>
</evidence>
<dbReference type="InterPro" id="IPR020904">
    <property type="entry name" value="Sc_DH/Rdtase_CS"/>
</dbReference>
<name>A0A1V0B989_9GAMM</name>
<organism evidence="5 6">
    <name type="scientific">Halopseudomonas phragmitis</name>
    <dbReference type="NCBI Taxonomy" id="1931241"/>
    <lineage>
        <taxon>Bacteria</taxon>
        <taxon>Pseudomonadati</taxon>
        <taxon>Pseudomonadota</taxon>
        <taxon>Gammaproteobacteria</taxon>
        <taxon>Pseudomonadales</taxon>
        <taxon>Pseudomonadaceae</taxon>
        <taxon>Halopseudomonas</taxon>
    </lineage>
</organism>
<keyword evidence="6" id="KW-1185">Reference proteome</keyword>
<evidence type="ECO:0000313" key="6">
    <source>
        <dbReference type="Proteomes" id="UP000243488"/>
    </source>
</evidence>
<dbReference type="InterPro" id="IPR002347">
    <property type="entry name" value="SDR_fam"/>
</dbReference>
<dbReference type="AlphaFoldDB" id="A0A1V0B989"/>
<dbReference type="PANTHER" id="PTHR43115:SF4">
    <property type="entry name" value="DEHYDROGENASE_REDUCTASE SDR FAMILY MEMBER 11"/>
    <property type="match status" value="1"/>
</dbReference>
<protein>
    <submittedName>
        <fullName evidence="5">Oxidoreductase</fullName>
    </submittedName>
</protein>
<dbReference type="STRING" id="1931241.BVH74_16985"/>
<reference evidence="5 6" key="1">
    <citation type="submission" date="2017-03" db="EMBL/GenBank/DDBJ databases">
        <title>Complete genome sequence of the novel DNRA strain Pseudomonas sp. S-6-2 isolated from Chinese polluted river sediment. Journal of Biotechnology.</title>
        <authorList>
            <person name="Li J."/>
            <person name="Xiang F."/>
            <person name="Wang L."/>
            <person name="Xi L."/>
            <person name="Liu J."/>
        </authorList>
    </citation>
    <scope>NUCLEOTIDE SEQUENCE [LARGE SCALE GENOMIC DNA]</scope>
    <source>
        <strain evidence="5 6">S-6-2</strain>
    </source>
</reference>
<dbReference type="InterPro" id="IPR036291">
    <property type="entry name" value="NAD(P)-bd_dom_sf"/>
</dbReference>
<dbReference type="PRINTS" id="PR00081">
    <property type="entry name" value="GDHRDH"/>
</dbReference>
<dbReference type="KEGG" id="ppha:BVH74_16985"/>
<dbReference type="RefSeq" id="WP_080051252.1">
    <property type="nucleotide sequence ID" value="NZ_CP020100.1"/>
</dbReference>
<dbReference type="SMART" id="SM00822">
    <property type="entry name" value="PKS_KR"/>
    <property type="match status" value="1"/>
</dbReference>
<keyword evidence="2" id="KW-0560">Oxidoreductase</keyword>
<evidence type="ECO:0000256" key="1">
    <source>
        <dbReference type="ARBA" id="ARBA00006484"/>
    </source>
</evidence>
<gene>
    <name evidence="5" type="ORF">BVH74_16985</name>
</gene>
<dbReference type="PRINTS" id="PR00080">
    <property type="entry name" value="SDRFAMILY"/>
</dbReference>
<sequence>MTARENIQGKVVLITGASSGIGEATARVLAEQGAHVVLGARRIERLEQLVAEIHARGGKAWAQRLDVTQRDQVQAFVDFARAECGRVDVIINNAGVMPLSALAALKVDEWDRMIDVNIRGVLHGIAAVLPMMQAQGYGQIINVASIGAHAVSPTAAVYCATKYAVWAISDGLRQEHPNIRVTTVSPGVTESELAESISDPQGREAMKTFRQVAISPFAIARAIRFAIEQPEDVDTSEIIVRPTASAH</sequence>
<dbReference type="PROSITE" id="PS00061">
    <property type="entry name" value="ADH_SHORT"/>
    <property type="match status" value="1"/>
</dbReference>
<evidence type="ECO:0000313" key="5">
    <source>
        <dbReference type="EMBL" id="AQZ96344.1"/>
    </source>
</evidence>
<comment type="similarity">
    <text evidence="1 3">Belongs to the short-chain dehydrogenases/reductases (SDR) family.</text>
</comment>